<dbReference type="Gene3D" id="1.25.40.10">
    <property type="entry name" value="Tetratricopeptide repeat domain"/>
    <property type="match status" value="2"/>
</dbReference>
<comment type="caution">
    <text evidence="8">The sequence shown here is derived from an EMBL/GenBank/DDBJ whole genome shotgun (WGS) entry which is preliminary data.</text>
</comment>
<keyword evidence="4 8" id="KW-0418">Kinase</keyword>
<evidence type="ECO:0000256" key="3">
    <source>
        <dbReference type="ARBA" id="ARBA00022679"/>
    </source>
</evidence>
<gene>
    <name evidence="8" type="ORF">KEM10_06175</name>
</gene>
<keyword evidence="6" id="KW-0812">Transmembrane</keyword>
<evidence type="ECO:0000256" key="1">
    <source>
        <dbReference type="ARBA" id="ARBA00000085"/>
    </source>
</evidence>
<dbReference type="EC" id="2.7.13.3" evidence="2"/>
<protein>
    <recommendedName>
        <fullName evidence="2">histidine kinase</fullName>
        <ecNumber evidence="2">2.7.13.3</ecNumber>
    </recommendedName>
</protein>
<dbReference type="PANTHER" id="PTHR43711">
    <property type="entry name" value="TWO-COMPONENT HISTIDINE KINASE"/>
    <property type="match status" value="1"/>
</dbReference>
<evidence type="ECO:0000259" key="7">
    <source>
        <dbReference type="PROSITE" id="PS50109"/>
    </source>
</evidence>
<evidence type="ECO:0000256" key="5">
    <source>
        <dbReference type="ARBA" id="ARBA00023012"/>
    </source>
</evidence>
<dbReference type="SUPFAM" id="SSF47384">
    <property type="entry name" value="Homodimeric domain of signal transducing histidine kinase"/>
    <property type="match status" value="1"/>
</dbReference>
<evidence type="ECO:0000313" key="8">
    <source>
        <dbReference type="EMBL" id="MBS2097860.1"/>
    </source>
</evidence>
<dbReference type="InterPro" id="IPR036097">
    <property type="entry name" value="HisK_dim/P_sf"/>
</dbReference>
<dbReference type="SUPFAM" id="SSF48452">
    <property type="entry name" value="TPR-like"/>
    <property type="match status" value="2"/>
</dbReference>
<dbReference type="GO" id="GO:0016301">
    <property type="term" value="F:kinase activity"/>
    <property type="evidence" value="ECO:0007669"/>
    <property type="project" value="UniProtKB-KW"/>
</dbReference>
<dbReference type="PRINTS" id="PR00344">
    <property type="entry name" value="BCTRLSENSOR"/>
</dbReference>
<dbReference type="InterPro" id="IPR036890">
    <property type="entry name" value="HATPase_C_sf"/>
</dbReference>
<dbReference type="PANTHER" id="PTHR43711:SF26">
    <property type="entry name" value="SENSOR HISTIDINE KINASE RCSC"/>
    <property type="match status" value="1"/>
</dbReference>
<proteinExistence type="predicted"/>
<dbReference type="Gene3D" id="3.30.565.10">
    <property type="entry name" value="Histidine kinase-like ATPase, C-terminal domain"/>
    <property type="match status" value="1"/>
</dbReference>
<evidence type="ECO:0000256" key="4">
    <source>
        <dbReference type="ARBA" id="ARBA00022777"/>
    </source>
</evidence>
<keyword evidence="5" id="KW-0902">Two-component regulatory system</keyword>
<feature type="domain" description="Histidine kinase" evidence="7">
    <location>
        <begin position="403"/>
        <end position="618"/>
    </location>
</feature>
<keyword evidence="6" id="KW-1133">Transmembrane helix</keyword>
<dbReference type="SUPFAM" id="SSF55874">
    <property type="entry name" value="ATPase domain of HSP90 chaperone/DNA topoisomerase II/histidine kinase"/>
    <property type="match status" value="1"/>
</dbReference>
<dbReference type="InterPro" id="IPR003594">
    <property type="entry name" value="HATPase_dom"/>
</dbReference>
<organism evidence="8 9">
    <name type="scientific">Carboxylicivirga linearis</name>
    <dbReference type="NCBI Taxonomy" id="1628157"/>
    <lineage>
        <taxon>Bacteria</taxon>
        <taxon>Pseudomonadati</taxon>
        <taxon>Bacteroidota</taxon>
        <taxon>Bacteroidia</taxon>
        <taxon>Marinilabiliales</taxon>
        <taxon>Marinilabiliaceae</taxon>
        <taxon>Carboxylicivirga</taxon>
    </lineage>
</organism>
<dbReference type="RefSeq" id="WP_212214869.1">
    <property type="nucleotide sequence ID" value="NZ_JAGUCO010000003.1"/>
</dbReference>
<dbReference type="SMART" id="SM00387">
    <property type="entry name" value="HATPase_c"/>
    <property type="match status" value="1"/>
</dbReference>
<dbReference type="Proteomes" id="UP000708576">
    <property type="component" value="Unassembled WGS sequence"/>
</dbReference>
<reference evidence="8 9" key="1">
    <citation type="journal article" date="2015" name="Int. J. Syst. Evol. Microbiol.">
        <title>Carboxylicivirga linearis sp. nov., isolated from a sea cucumber culture pond.</title>
        <authorList>
            <person name="Wang F.Q."/>
            <person name="Zhou Y.X."/>
            <person name="Lin X.Z."/>
            <person name="Chen G.J."/>
            <person name="Du Z.J."/>
        </authorList>
    </citation>
    <scope>NUCLEOTIDE SEQUENCE [LARGE SCALE GENOMIC DNA]</scope>
    <source>
        <strain evidence="8 9">FB218</strain>
    </source>
</reference>
<feature type="transmembrane region" description="Helical" evidence="6">
    <location>
        <begin position="355"/>
        <end position="374"/>
    </location>
</feature>
<keyword evidence="6" id="KW-0472">Membrane</keyword>
<dbReference type="EMBL" id="JAGUCO010000003">
    <property type="protein sequence ID" value="MBS2097860.1"/>
    <property type="molecule type" value="Genomic_DNA"/>
</dbReference>
<name>A0ABS5JSL1_9BACT</name>
<sequence>MKKYVALWVGCILSATILLRAQNSKIDSLREVIKSKTIQDTSAIDALNDLGNELLLKSHWEAMDSYQNAYQKSIQINDTVRIVNSLIGLCDVYSMNGEYKKSLEFIAEALNYAFNNYDLLATCHSRLAIEYYNLGKNEESVKHDRLSLEYNLLINDSNKIAYDLHNIGTYFLGGEYNDSAIYYYNYSNSYINNSNDELIAYNNSRIGFAHNYAEKYDSALQYHLLAIERFAQDSMLYEMALEETYLAKLFFEQEKYKYALKHVNEAKNLSVALNNHLLIKTCHHLYFDIYNNLNEYKKALDHALLKQAYSDSIDEKNQLNTIETLKTQQSYNEQKRRLETAKANNSELAYKQRKLLIFSVIIIVLLVICIVILIENRIKQRKNKELVSQLNKVNDYQKKLLSIIGHDLRDSVGNLKNFTELMHFNLLENKSINTMVENFVPMVNSTYDLLNNLLFWSKNNNKQFAPQYETLSNLSLIKDATGHLNHLAQAKQVTIENNIQPASFEGDRNMLLTILRNLLSNAIKFSYPNSIILIGSKPVDNMILISVCDKGVGMRKSQIESILNADINEHSEGTKGEFGSGLGLSLCLSFIKKLNGKITIDSSPGKGSSFHLHIPQKKNQRTQTEALSTPASCWFRTRLDK</sequence>
<evidence type="ECO:0000313" key="9">
    <source>
        <dbReference type="Proteomes" id="UP000708576"/>
    </source>
</evidence>
<accession>A0ABS5JSL1</accession>
<keyword evidence="9" id="KW-1185">Reference proteome</keyword>
<comment type="catalytic activity">
    <reaction evidence="1">
        <text>ATP + protein L-histidine = ADP + protein N-phospho-L-histidine.</text>
        <dbReference type="EC" id="2.7.13.3"/>
    </reaction>
</comment>
<keyword evidence="3" id="KW-0808">Transferase</keyword>
<dbReference type="InterPro" id="IPR050736">
    <property type="entry name" value="Sensor_HK_Regulatory"/>
</dbReference>
<evidence type="ECO:0000256" key="2">
    <source>
        <dbReference type="ARBA" id="ARBA00012438"/>
    </source>
</evidence>
<dbReference type="InterPro" id="IPR005467">
    <property type="entry name" value="His_kinase_dom"/>
</dbReference>
<dbReference type="InterPro" id="IPR004358">
    <property type="entry name" value="Sig_transdc_His_kin-like_C"/>
</dbReference>
<dbReference type="InterPro" id="IPR011990">
    <property type="entry name" value="TPR-like_helical_dom_sf"/>
</dbReference>
<dbReference type="PROSITE" id="PS50109">
    <property type="entry name" value="HIS_KIN"/>
    <property type="match status" value="1"/>
</dbReference>
<dbReference type="Pfam" id="PF02518">
    <property type="entry name" value="HATPase_c"/>
    <property type="match status" value="1"/>
</dbReference>
<evidence type="ECO:0000256" key="6">
    <source>
        <dbReference type="SAM" id="Phobius"/>
    </source>
</evidence>